<evidence type="ECO:0000256" key="16">
    <source>
        <dbReference type="ARBA" id="ARBA00022946"/>
    </source>
</evidence>
<evidence type="ECO:0000313" key="20">
    <source>
        <dbReference type="Proteomes" id="UP001141806"/>
    </source>
</evidence>
<evidence type="ECO:0000256" key="11">
    <source>
        <dbReference type="ARBA" id="ARBA00022723"/>
    </source>
</evidence>
<dbReference type="EC" id="2.7.1.71" evidence="6"/>
<keyword evidence="11" id="KW-0479">Metal-binding</keyword>
<dbReference type="GO" id="GO:0008652">
    <property type="term" value="P:amino acid biosynthetic process"/>
    <property type="evidence" value="ECO:0007669"/>
    <property type="project" value="UniProtKB-KW"/>
</dbReference>
<keyword evidence="14" id="KW-0067">ATP-binding</keyword>
<evidence type="ECO:0000256" key="6">
    <source>
        <dbReference type="ARBA" id="ARBA00012154"/>
    </source>
</evidence>
<dbReference type="InterPro" id="IPR027417">
    <property type="entry name" value="P-loop_NTPase"/>
</dbReference>
<comment type="cofactor">
    <cofactor evidence="1">
        <name>Mg(2+)</name>
        <dbReference type="ChEBI" id="CHEBI:18420"/>
    </cofactor>
</comment>
<gene>
    <name evidence="19" type="ORF">NE237_030355</name>
</gene>
<dbReference type="GO" id="GO:0019632">
    <property type="term" value="P:shikimate metabolic process"/>
    <property type="evidence" value="ECO:0007669"/>
    <property type="project" value="UniProtKB-ARBA"/>
</dbReference>
<dbReference type="GO" id="GO:0009073">
    <property type="term" value="P:aromatic amino acid family biosynthetic process"/>
    <property type="evidence" value="ECO:0007669"/>
    <property type="project" value="UniProtKB-KW"/>
</dbReference>
<protein>
    <recommendedName>
        <fullName evidence="6">shikimate kinase</fullName>
        <ecNumber evidence="6">2.7.1.71</ecNumber>
    </recommendedName>
</protein>
<comment type="function">
    <text evidence="2">Catalyzes the specific phosphorylation of the 3-hydroxyl group of shikimic acid using ATP as a cosubstrate.</text>
</comment>
<dbReference type="HAMAP" id="MF_00109">
    <property type="entry name" value="Shikimate_kinase"/>
    <property type="match status" value="1"/>
</dbReference>
<evidence type="ECO:0000256" key="5">
    <source>
        <dbReference type="ARBA" id="ARBA00006997"/>
    </source>
</evidence>
<keyword evidence="17" id="KW-0057">Aromatic amino acid biosynthesis</keyword>
<comment type="caution">
    <text evidence="19">The sequence shown here is derived from an EMBL/GenBank/DDBJ whole genome shotgun (WGS) entry which is preliminary data.</text>
</comment>
<dbReference type="InterPro" id="IPR031322">
    <property type="entry name" value="Shikimate/glucono_kinase"/>
</dbReference>
<reference evidence="19" key="1">
    <citation type="journal article" date="2023" name="Plant J.">
        <title>The genome of the king protea, Protea cynaroides.</title>
        <authorList>
            <person name="Chang J."/>
            <person name="Duong T.A."/>
            <person name="Schoeman C."/>
            <person name="Ma X."/>
            <person name="Roodt D."/>
            <person name="Barker N."/>
            <person name="Li Z."/>
            <person name="Van de Peer Y."/>
            <person name="Mizrachi E."/>
        </authorList>
    </citation>
    <scope>NUCLEOTIDE SEQUENCE</scope>
    <source>
        <tissue evidence="19">Young leaves</tissue>
    </source>
</reference>
<dbReference type="SUPFAM" id="SSF52540">
    <property type="entry name" value="P-loop containing nucleoside triphosphate hydrolases"/>
    <property type="match status" value="1"/>
</dbReference>
<keyword evidence="10" id="KW-0808">Transferase</keyword>
<dbReference type="GO" id="GO:0046872">
    <property type="term" value="F:metal ion binding"/>
    <property type="evidence" value="ECO:0007669"/>
    <property type="project" value="UniProtKB-KW"/>
</dbReference>
<keyword evidence="13" id="KW-0418">Kinase</keyword>
<evidence type="ECO:0000256" key="13">
    <source>
        <dbReference type="ARBA" id="ARBA00022777"/>
    </source>
</evidence>
<evidence type="ECO:0000256" key="8">
    <source>
        <dbReference type="ARBA" id="ARBA00022605"/>
    </source>
</evidence>
<dbReference type="InterPro" id="IPR000623">
    <property type="entry name" value="Shikimate_kinase/TSH1"/>
</dbReference>
<keyword evidence="12" id="KW-0547">Nucleotide-binding</keyword>
<keyword evidence="8" id="KW-0028">Amino-acid biosynthesis</keyword>
<evidence type="ECO:0000256" key="14">
    <source>
        <dbReference type="ARBA" id="ARBA00022840"/>
    </source>
</evidence>
<comment type="similarity">
    <text evidence="5">Belongs to the shikimate kinase family.</text>
</comment>
<dbReference type="FunFam" id="3.40.50.300:FF:000822">
    <property type="entry name" value="Shikimate kinase, chloroplastic"/>
    <property type="match status" value="1"/>
</dbReference>
<evidence type="ECO:0000256" key="2">
    <source>
        <dbReference type="ARBA" id="ARBA00002641"/>
    </source>
</evidence>
<dbReference type="EMBL" id="JAMYWD010000012">
    <property type="protein sequence ID" value="KAJ4953523.1"/>
    <property type="molecule type" value="Genomic_DNA"/>
</dbReference>
<dbReference type="PANTHER" id="PTHR21087:SF16">
    <property type="entry name" value="SHIKIMATE KINASE 1, CHLOROPLASTIC"/>
    <property type="match status" value="1"/>
</dbReference>
<accession>A0A9Q0JX56</accession>
<comment type="catalytic activity">
    <reaction evidence="18">
        <text>shikimate + ATP = 3-phosphoshikimate + ADP + H(+)</text>
        <dbReference type="Rhea" id="RHEA:13121"/>
        <dbReference type="ChEBI" id="CHEBI:15378"/>
        <dbReference type="ChEBI" id="CHEBI:30616"/>
        <dbReference type="ChEBI" id="CHEBI:36208"/>
        <dbReference type="ChEBI" id="CHEBI:145989"/>
        <dbReference type="ChEBI" id="CHEBI:456216"/>
        <dbReference type="EC" id="2.7.1.71"/>
    </reaction>
</comment>
<evidence type="ECO:0000256" key="12">
    <source>
        <dbReference type="ARBA" id="ARBA00022741"/>
    </source>
</evidence>
<dbReference type="Proteomes" id="UP001141806">
    <property type="component" value="Unassembled WGS sequence"/>
</dbReference>
<keyword evidence="15" id="KW-0460">Magnesium</keyword>
<dbReference type="Gene3D" id="3.40.50.300">
    <property type="entry name" value="P-loop containing nucleotide triphosphate hydrolases"/>
    <property type="match status" value="1"/>
</dbReference>
<keyword evidence="20" id="KW-1185">Reference proteome</keyword>
<comment type="subcellular location">
    <subcellularLocation>
        <location evidence="3">Plastid</location>
        <location evidence="3">Chloroplast</location>
    </subcellularLocation>
</comment>
<dbReference type="InterPro" id="IPR023000">
    <property type="entry name" value="Shikimate_kinase_CS"/>
</dbReference>
<evidence type="ECO:0000256" key="3">
    <source>
        <dbReference type="ARBA" id="ARBA00004229"/>
    </source>
</evidence>
<name>A0A9Q0JX56_9MAGN</name>
<keyword evidence="16" id="KW-0809">Transit peptide</keyword>
<dbReference type="PANTHER" id="PTHR21087">
    <property type="entry name" value="SHIKIMATE KINASE"/>
    <property type="match status" value="1"/>
</dbReference>
<comment type="pathway">
    <text evidence="4">Metabolic intermediate biosynthesis; chorismate biosynthesis; chorismate from D-erythrose 4-phosphate and phosphoenolpyruvate: step 5/7.</text>
</comment>
<dbReference type="CDD" id="cd00464">
    <property type="entry name" value="SK"/>
    <property type="match status" value="1"/>
</dbReference>
<dbReference type="GO" id="GO:0005829">
    <property type="term" value="C:cytosol"/>
    <property type="evidence" value="ECO:0007669"/>
    <property type="project" value="TreeGrafter"/>
</dbReference>
<dbReference type="GO" id="GO:0009507">
    <property type="term" value="C:chloroplast"/>
    <property type="evidence" value="ECO:0007669"/>
    <property type="project" value="UniProtKB-SubCell"/>
</dbReference>
<evidence type="ECO:0000256" key="15">
    <source>
        <dbReference type="ARBA" id="ARBA00022842"/>
    </source>
</evidence>
<dbReference type="AlphaFoldDB" id="A0A9Q0JX56"/>
<keyword evidence="7" id="KW-0150">Chloroplast</keyword>
<evidence type="ECO:0000256" key="9">
    <source>
        <dbReference type="ARBA" id="ARBA00022640"/>
    </source>
</evidence>
<dbReference type="PRINTS" id="PR01100">
    <property type="entry name" value="SHIKIMTKNASE"/>
</dbReference>
<evidence type="ECO:0000256" key="17">
    <source>
        <dbReference type="ARBA" id="ARBA00023141"/>
    </source>
</evidence>
<keyword evidence="9" id="KW-0934">Plastid</keyword>
<dbReference type="PROSITE" id="PS01128">
    <property type="entry name" value="SHIKIMATE_KINASE"/>
    <property type="match status" value="1"/>
</dbReference>
<evidence type="ECO:0000256" key="7">
    <source>
        <dbReference type="ARBA" id="ARBA00022528"/>
    </source>
</evidence>
<evidence type="ECO:0000256" key="18">
    <source>
        <dbReference type="ARBA" id="ARBA00048567"/>
    </source>
</evidence>
<dbReference type="Pfam" id="PF01202">
    <property type="entry name" value="SKI"/>
    <property type="match status" value="1"/>
</dbReference>
<sequence>METATAPAVQISAWTGQEKIGRKSNGFLRFSHKCREEKGIHILKSRNLQWKSASARSRFVALEVSGSYKNSPASALESGKICTSFDEGLILKEKAQEVGPHLNGRCIYLVGMMGSGKTTVGKILSEVLGYSFFDSDKLVEESVGVSSVAQIFKQYSENFFRDNETEVLRDLSSMHRLVVATGGGAVIRPINWKYMKRGITVWLDVPLEALATRIAAVGTDSRPLLHGESGDAYSKALLRLSTLFEERGEAYANADARVSLPHISAKLGLDDVSDLTPTAIAIEALVQIKYSVMPDDDITFARNS</sequence>
<dbReference type="GO" id="GO:0004765">
    <property type="term" value="F:shikimate kinase activity"/>
    <property type="evidence" value="ECO:0007669"/>
    <property type="project" value="UniProtKB-EC"/>
</dbReference>
<evidence type="ECO:0000256" key="10">
    <source>
        <dbReference type="ARBA" id="ARBA00022679"/>
    </source>
</evidence>
<proteinExistence type="inferred from homology"/>
<dbReference type="OrthoDB" id="197068at2759"/>
<dbReference type="GO" id="GO:0005524">
    <property type="term" value="F:ATP binding"/>
    <property type="evidence" value="ECO:0007669"/>
    <property type="project" value="UniProtKB-KW"/>
</dbReference>
<organism evidence="19 20">
    <name type="scientific">Protea cynaroides</name>
    <dbReference type="NCBI Taxonomy" id="273540"/>
    <lineage>
        <taxon>Eukaryota</taxon>
        <taxon>Viridiplantae</taxon>
        <taxon>Streptophyta</taxon>
        <taxon>Embryophyta</taxon>
        <taxon>Tracheophyta</taxon>
        <taxon>Spermatophyta</taxon>
        <taxon>Magnoliopsida</taxon>
        <taxon>Proteales</taxon>
        <taxon>Proteaceae</taxon>
        <taxon>Protea</taxon>
    </lineage>
</organism>
<evidence type="ECO:0000256" key="4">
    <source>
        <dbReference type="ARBA" id="ARBA00004842"/>
    </source>
</evidence>
<evidence type="ECO:0000256" key="1">
    <source>
        <dbReference type="ARBA" id="ARBA00001946"/>
    </source>
</evidence>
<evidence type="ECO:0000313" key="19">
    <source>
        <dbReference type="EMBL" id="KAJ4953523.1"/>
    </source>
</evidence>